<sequence length="286" mass="31639">MDKDLSSQSNQMNRRDFVYKTVAAAGFALAVLPIAHSAIMTDTEGIEAKDVKIPVGKLKIPAYQAMPKGTGPFPVLMISHEIFGLHEFIRDLCRRFAKLGFFAIAPDLYYRQGDVTKIKEIPDIIAKVVSKVTNEQVNGDLDATVKYLGSTKRANLDKITMTGFCWGGKATWLYAAHNPKIKSAIAWYGPLVPGPQQGNQKAPQMPIDIAATLKVPVLGLYGGKDTYITKEHVEQMEEVLDKGSSGSKIILYPDADHGFFADYRPTYNKDASDDALKQMLDWIKSH</sequence>
<proteinExistence type="predicted"/>
<dbReference type="InterPro" id="IPR006311">
    <property type="entry name" value="TAT_signal"/>
</dbReference>
<dbReference type="KEGG" id="saqi:AXG55_08185"/>
<dbReference type="InterPro" id="IPR051049">
    <property type="entry name" value="Dienelactone_hydrolase-like"/>
</dbReference>
<dbReference type="Gene3D" id="3.40.50.1820">
    <property type="entry name" value="alpha/beta hydrolase"/>
    <property type="match status" value="1"/>
</dbReference>
<dbReference type="PROSITE" id="PS51318">
    <property type="entry name" value="TAT"/>
    <property type="match status" value="1"/>
</dbReference>
<keyword evidence="3" id="KW-1185">Reference proteome</keyword>
<protein>
    <submittedName>
        <fullName evidence="2">Carboxymethylenebutenolidase</fullName>
    </submittedName>
</protein>
<dbReference type="Proteomes" id="UP000184731">
    <property type="component" value="Chromosome"/>
</dbReference>
<organism evidence="2 3">
    <name type="scientific">Silvanigrella aquatica</name>
    <dbReference type="NCBI Taxonomy" id="1915309"/>
    <lineage>
        <taxon>Bacteria</taxon>
        <taxon>Pseudomonadati</taxon>
        <taxon>Bdellovibrionota</taxon>
        <taxon>Oligoflexia</taxon>
        <taxon>Silvanigrellales</taxon>
        <taxon>Silvanigrellaceae</taxon>
        <taxon>Silvanigrella</taxon>
    </lineage>
</organism>
<dbReference type="OrthoDB" id="9787933at2"/>
<dbReference type="SUPFAM" id="SSF53474">
    <property type="entry name" value="alpha/beta-Hydrolases"/>
    <property type="match status" value="1"/>
</dbReference>
<gene>
    <name evidence="2" type="ORF">AXG55_08185</name>
</gene>
<accession>A0A1L4D115</accession>
<dbReference type="AlphaFoldDB" id="A0A1L4D115"/>
<evidence type="ECO:0000313" key="3">
    <source>
        <dbReference type="Proteomes" id="UP000184731"/>
    </source>
</evidence>
<dbReference type="InterPro" id="IPR002925">
    <property type="entry name" value="Dienelactn_hydro"/>
</dbReference>
<dbReference type="GO" id="GO:0016787">
    <property type="term" value="F:hydrolase activity"/>
    <property type="evidence" value="ECO:0007669"/>
    <property type="project" value="InterPro"/>
</dbReference>
<name>A0A1L4D115_9BACT</name>
<feature type="domain" description="Dienelactone hydrolase" evidence="1">
    <location>
        <begin position="60"/>
        <end position="285"/>
    </location>
</feature>
<dbReference type="RefSeq" id="WP_148697628.1">
    <property type="nucleotide sequence ID" value="NZ_CP017834.1"/>
</dbReference>
<dbReference type="EMBL" id="CP017834">
    <property type="protein sequence ID" value="APJ03886.1"/>
    <property type="molecule type" value="Genomic_DNA"/>
</dbReference>
<evidence type="ECO:0000259" key="1">
    <source>
        <dbReference type="Pfam" id="PF01738"/>
    </source>
</evidence>
<dbReference type="STRING" id="1915309.AXG55_08185"/>
<dbReference type="PANTHER" id="PTHR46623:SF6">
    <property type="entry name" value="ALPHA_BETA-HYDROLASES SUPERFAMILY PROTEIN"/>
    <property type="match status" value="1"/>
</dbReference>
<dbReference type="PANTHER" id="PTHR46623">
    <property type="entry name" value="CARBOXYMETHYLENEBUTENOLIDASE-RELATED"/>
    <property type="match status" value="1"/>
</dbReference>
<evidence type="ECO:0000313" key="2">
    <source>
        <dbReference type="EMBL" id="APJ03886.1"/>
    </source>
</evidence>
<dbReference type="InterPro" id="IPR029058">
    <property type="entry name" value="AB_hydrolase_fold"/>
</dbReference>
<dbReference type="Pfam" id="PF01738">
    <property type="entry name" value="DLH"/>
    <property type="match status" value="1"/>
</dbReference>
<reference evidence="2 3" key="1">
    <citation type="submission" date="2016-10" db="EMBL/GenBank/DDBJ databases">
        <title>Silvanigrella aquatica sp. nov., isolated from a freshwater lake located in the Black Forest, Germany, description of Silvanigrellaceae fam. nov., Silvanigrellales ord. nov., reclassification of the order Bdellovibrionales in the class Oligoflexia, reclassification of the families Bacteriovoracaceae and Halobacteriovoraceae in the new order Bacteriovoracales ord. nov., and reclassification of the family Pseudobacteriovoracaceae in the order Oligoflexiales.</title>
        <authorList>
            <person name="Hahn M.W."/>
            <person name="Schmidt J."/>
            <person name="Koll U."/>
            <person name="Rohde M."/>
            <person name="Verbag S."/>
            <person name="Pitt A."/>
            <person name="Nakai R."/>
            <person name="Naganuma T."/>
            <person name="Lang E."/>
        </authorList>
    </citation>
    <scope>NUCLEOTIDE SEQUENCE [LARGE SCALE GENOMIC DNA]</scope>
    <source>
        <strain evidence="2 3">MWH-Nonnen-W8red</strain>
    </source>
</reference>